<name>A0A0N5A194_PARTI</name>
<evidence type="ECO:0000313" key="3">
    <source>
        <dbReference type="WBParaSite" id="PTRK_0001539400.1"/>
    </source>
</evidence>
<sequence>MNQWFSNVKNKFMDAFTYKKDEVLPKGTERKGSLKILNQTKKKNILSSSGRIYNSDPQTNPGLASALNKVSRYTNNYYSVPRTVTSSVRFQHTRSTSGDNDKNSVRPRSRTTCSDKGNIFIENNATKKKPKFIPYGKQTITSRKIRTSFNKPKFIKCRSLDLSTMNSVKKGDLNFP</sequence>
<dbReference type="WBParaSite" id="PTRK_0001539400.1">
    <property type="protein sequence ID" value="PTRK_0001539400.1"/>
    <property type="gene ID" value="PTRK_0001539400"/>
</dbReference>
<reference evidence="3" key="1">
    <citation type="submission" date="2017-02" db="UniProtKB">
        <authorList>
            <consortium name="WormBaseParasite"/>
        </authorList>
    </citation>
    <scope>IDENTIFICATION</scope>
</reference>
<evidence type="ECO:0000256" key="1">
    <source>
        <dbReference type="SAM" id="MobiDB-lite"/>
    </source>
</evidence>
<accession>A0A0N5A194</accession>
<protein>
    <submittedName>
        <fullName evidence="3">RBPJ-interacting and tubulin-associated protein</fullName>
    </submittedName>
</protein>
<dbReference type="Proteomes" id="UP000038045">
    <property type="component" value="Unplaced"/>
</dbReference>
<evidence type="ECO:0000313" key="2">
    <source>
        <dbReference type="Proteomes" id="UP000038045"/>
    </source>
</evidence>
<dbReference type="AlphaFoldDB" id="A0A0N5A194"/>
<proteinExistence type="predicted"/>
<organism evidence="2 3">
    <name type="scientific">Parastrongyloides trichosuri</name>
    <name type="common">Possum-specific nematode worm</name>
    <dbReference type="NCBI Taxonomy" id="131310"/>
    <lineage>
        <taxon>Eukaryota</taxon>
        <taxon>Metazoa</taxon>
        <taxon>Ecdysozoa</taxon>
        <taxon>Nematoda</taxon>
        <taxon>Chromadorea</taxon>
        <taxon>Rhabditida</taxon>
        <taxon>Tylenchina</taxon>
        <taxon>Panagrolaimomorpha</taxon>
        <taxon>Strongyloidoidea</taxon>
        <taxon>Strongyloididae</taxon>
        <taxon>Parastrongyloides</taxon>
    </lineage>
</organism>
<keyword evidence="2" id="KW-1185">Reference proteome</keyword>
<feature type="region of interest" description="Disordered" evidence="1">
    <location>
        <begin position="90"/>
        <end position="115"/>
    </location>
</feature>